<proteinExistence type="predicted"/>
<evidence type="ECO:0000313" key="1">
    <source>
        <dbReference type="EMBL" id="VEL14130.1"/>
    </source>
</evidence>
<name>A0A3S5CJT3_9PLAT</name>
<comment type="caution">
    <text evidence="1">The sequence shown here is derived from an EMBL/GenBank/DDBJ whole genome shotgun (WGS) entry which is preliminary data.</text>
</comment>
<accession>A0A3S5CJT3</accession>
<reference evidence="1" key="1">
    <citation type="submission" date="2018-11" db="EMBL/GenBank/DDBJ databases">
        <authorList>
            <consortium name="Pathogen Informatics"/>
        </authorList>
    </citation>
    <scope>NUCLEOTIDE SEQUENCE</scope>
</reference>
<gene>
    <name evidence="1" type="ORF">PXEA_LOCUS7570</name>
</gene>
<dbReference type="AlphaFoldDB" id="A0A3S5CJT3"/>
<dbReference type="Proteomes" id="UP000784294">
    <property type="component" value="Unassembled WGS sequence"/>
</dbReference>
<organism evidence="1 2">
    <name type="scientific">Protopolystoma xenopodis</name>
    <dbReference type="NCBI Taxonomy" id="117903"/>
    <lineage>
        <taxon>Eukaryota</taxon>
        <taxon>Metazoa</taxon>
        <taxon>Spiralia</taxon>
        <taxon>Lophotrochozoa</taxon>
        <taxon>Platyhelminthes</taxon>
        <taxon>Monogenea</taxon>
        <taxon>Polyopisthocotylea</taxon>
        <taxon>Polystomatidea</taxon>
        <taxon>Polystomatidae</taxon>
        <taxon>Protopolystoma</taxon>
    </lineage>
</organism>
<dbReference type="EMBL" id="CAAALY010020088">
    <property type="protein sequence ID" value="VEL14130.1"/>
    <property type="molecule type" value="Genomic_DNA"/>
</dbReference>
<keyword evidence="2" id="KW-1185">Reference proteome</keyword>
<evidence type="ECO:0000313" key="2">
    <source>
        <dbReference type="Proteomes" id="UP000784294"/>
    </source>
</evidence>
<protein>
    <submittedName>
        <fullName evidence="1">Uncharacterized protein</fullName>
    </submittedName>
</protein>
<sequence length="116" mass="13145">MRRRPISESHLAEVAKQMTIVKLQDARFAGCHEASKQRITIVTLASSSARHTHTQDDRQSLQFTLIRPGAEVRVEVDSKRAVCCEAAIYRGDEKPGRVVVSTRLLRCPLEQDFRTK</sequence>